<organism evidence="1 2">
    <name type="scientific">Euplotes crassus</name>
    <dbReference type="NCBI Taxonomy" id="5936"/>
    <lineage>
        <taxon>Eukaryota</taxon>
        <taxon>Sar</taxon>
        <taxon>Alveolata</taxon>
        <taxon>Ciliophora</taxon>
        <taxon>Intramacronucleata</taxon>
        <taxon>Spirotrichea</taxon>
        <taxon>Hypotrichia</taxon>
        <taxon>Euplotida</taxon>
        <taxon>Euplotidae</taxon>
        <taxon>Moneuplotes</taxon>
    </lineage>
</organism>
<gene>
    <name evidence="1" type="ORF">ECRASSUSDP1_LOCUS3917</name>
</gene>
<name>A0AAD1X4D9_EUPCR</name>
<dbReference type="Gene3D" id="3.80.10.10">
    <property type="entry name" value="Ribonuclease Inhibitor"/>
    <property type="match status" value="1"/>
</dbReference>
<dbReference type="AlphaFoldDB" id="A0AAD1X4D9"/>
<sequence length="627" mass="72578">MEKYSTSHFSDLDEGFNPDKCSKGLMTNLPLASKILPYYGYADQCKVLMTKLRRDSREIWLENEQIFLQAYPGKGCLMKYILKKRVLTVTNVFLKSLTKKGSEAFHGFIQREEYKLYQIIFHVRLFSKGMLQKFLEMLSKLDLESLTVKSIMFKNFGVFKSKGSLPKTIKTFKRIIAKFNKELINYQDNGRDCYLAPSFITFSDQKARNSIVGRLGIFLGTSFVCMPDTDDVAFQKQFSEEIIDVKILTKLLRYITFDQICQKSQRSSFSLKMSHCSSMKICHYLQIISEGVEAIQNTSDSEFPLRYLKLIIGGSNSLSEEDSQSYIIENIYELSSICQKKKVRLVLNNQSYSDTTNTLTGESCQIKFCGKELQFKKFRCKISAKLVVSEDYCSSELYFSQISGEIIASKVLYQMGPSEDPPEKCDVSFPIASITHVRASLQDLNFQIIKTFQAKIFVEIDLSSDILLNKQSLRKLSKFCEKPHASLTVKLFDFKSEEEEQRYEDCMASLHRFDIVEIKIIDETTQANKAFYNNFEYLLEEHSNLRILDLEYKHTSDDTIKHLHNLFTILKKMHNLESLRIDICDTCEDSIEQLVKSIARDKIDASFIIRVGSQEYSDRYRLLSKHL</sequence>
<accession>A0AAD1X4D9</accession>
<proteinExistence type="predicted"/>
<keyword evidence="2" id="KW-1185">Reference proteome</keyword>
<evidence type="ECO:0000313" key="2">
    <source>
        <dbReference type="Proteomes" id="UP001295684"/>
    </source>
</evidence>
<comment type="caution">
    <text evidence="1">The sequence shown here is derived from an EMBL/GenBank/DDBJ whole genome shotgun (WGS) entry which is preliminary data.</text>
</comment>
<dbReference type="Proteomes" id="UP001295684">
    <property type="component" value="Unassembled WGS sequence"/>
</dbReference>
<reference evidence="1" key="1">
    <citation type="submission" date="2023-07" db="EMBL/GenBank/DDBJ databases">
        <authorList>
            <consortium name="AG Swart"/>
            <person name="Singh M."/>
            <person name="Singh A."/>
            <person name="Seah K."/>
            <person name="Emmerich C."/>
        </authorList>
    </citation>
    <scope>NUCLEOTIDE SEQUENCE</scope>
    <source>
        <strain evidence="1">DP1</strain>
    </source>
</reference>
<dbReference type="InterPro" id="IPR032675">
    <property type="entry name" value="LRR_dom_sf"/>
</dbReference>
<evidence type="ECO:0000313" key="1">
    <source>
        <dbReference type="EMBL" id="CAI2362593.1"/>
    </source>
</evidence>
<protein>
    <submittedName>
        <fullName evidence="1">Uncharacterized protein</fullName>
    </submittedName>
</protein>
<dbReference type="EMBL" id="CAMPGE010003747">
    <property type="protein sequence ID" value="CAI2362593.1"/>
    <property type="molecule type" value="Genomic_DNA"/>
</dbReference>